<feature type="transmembrane region" description="Helical" evidence="1">
    <location>
        <begin position="61"/>
        <end position="82"/>
    </location>
</feature>
<gene>
    <name evidence="2" type="ORF">QWY13_15960</name>
</gene>
<evidence type="ECO:0000313" key="2">
    <source>
        <dbReference type="EMBL" id="MDN7246977.1"/>
    </source>
</evidence>
<accession>A0ABT8NGH4</accession>
<feature type="transmembrane region" description="Helical" evidence="1">
    <location>
        <begin position="227"/>
        <end position="244"/>
    </location>
</feature>
<evidence type="ECO:0000256" key="1">
    <source>
        <dbReference type="SAM" id="Phobius"/>
    </source>
</evidence>
<evidence type="ECO:0000313" key="3">
    <source>
        <dbReference type="Proteomes" id="UP001172142"/>
    </source>
</evidence>
<keyword evidence="1" id="KW-0472">Membrane</keyword>
<organism evidence="2 3">
    <name type="scientific">Planococcus shenhongbingii</name>
    <dbReference type="NCBI Taxonomy" id="3058398"/>
    <lineage>
        <taxon>Bacteria</taxon>
        <taxon>Bacillati</taxon>
        <taxon>Bacillota</taxon>
        <taxon>Bacilli</taxon>
        <taxon>Bacillales</taxon>
        <taxon>Caryophanaceae</taxon>
        <taxon>Planococcus</taxon>
    </lineage>
</organism>
<feature type="transmembrane region" description="Helical" evidence="1">
    <location>
        <begin position="126"/>
        <end position="149"/>
    </location>
</feature>
<reference evidence="2 3" key="1">
    <citation type="submission" date="2023-07" db="EMBL/GenBank/DDBJ databases">
        <title>Novel species in genus Planococcus.</title>
        <authorList>
            <person name="Ning S."/>
        </authorList>
    </citation>
    <scope>NUCLEOTIDE SEQUENCE [LARGE SCALE GENOMIC DNA]</scope>
    <source>
        <strain evidence="2 3">N017</strain>
    </source>
</reference>
<keyword evidence="1" id="KW-1133">Transmembrane helix</keyword>
<dbReference type="Proteomes" id="UP001172142">
    <property type="component" value="Unassembled WGS sequence"/>
</dbReference>
<keyword evidence="1" id="KW-0812">Transmembrane</keyword>
<comment type="caution">
    <text evidence="2">The sequence shown here is derived from an EMBL/GenBank/DDBJ whole genome shotgun (WGS) entry which is preliminary data.</text>
</comment>
<dbReference type="RefSeq" id="WP_301857313.1">
    <property type="nucleotide sequence ID" value="NZ_JAUJWU010000005.1"/>
</dbReference>
<keyword evidence="3" id="KW-1185">Reference proteome</keyword>
<feature type="transmembrane region" description="Helical" evidence="1">
    <location>
        <begin position="6"/>
        <end position="26"/>
    </location>
</feature>
<name>A0ABT8NGH4_9BACL</name>
<feature type="transmembrane region" description="Helical" evidence="1">
    <location>
        <begin position="197"/>
        <end position="215"/>
    </location>
</feature>
<dbReference type="EMBL" id="JAUJWU010000005">
    <property type="protein sequence ID" value="MDN7246977.1"/>
    <property type="molecule type" value="Genomic_DNA"/>
</dbReference>
<protein>
    <submittedName>
        <fullName evidence="2">ZIP family metal transporter</fullName>
    </submittedName>
</protein>
<sequence length="247" mass="25418">MGQALFWGAVAGGANLLGALIVMAVALPQKLIGYIMALGTGALIGAVAFELLVEAMEISGLMYIALGFLGGALIFTFLDILVTRKGGMHRKRSGHGKDAPSNSEASAGMAIFLGTIMDAIPETAMIGLGLAQGGGIGFALIAAVFISNLPEGISSTTGLQKGGFHKKKVLFMWVFVVLVSALSSLIGYTFLENAPTDIQALISAFAAGGIIAMVASTMMPEAHEKGGPIIGFITALGIFITLMLQQI</sequence>
<feature type="transmembrane region" description="Helical" evidence="1">
    <location>
        <begin position="170"/>
        <end position="191"/>
    </location>
</feature>
<feature type="transmembrane region" description="Helical" evidence="1">
    <location>
        <begin position="31"/>
        <end position="49"/>
    </location>
</feature>
<proteinExistence type="predicted"/>